<dbReference type="PANTHER" id="PTHR34138">
    <property type="entry name" value="CELL SHAPE-DETERMINING PROTEIN MREC"/>
    <property type="match status" value="1"/>
</dbReference>
<organism evidence="8 9">
    <name type="scientific">Hymenobacter ginsengisoli</name>
    <dbReference type="NCBI Taxonomy" id="1051626"/>
    <lineage>
        <taxon>Bacteria</taxon>
        <taxon>Pseudomonadati</taxon>
        <taxon>Bacteroidota</taxon>
        <taxon>Cytophagia</taxon>
        <taxon>Cytophagales</taxon>
        <taxon>Hymenobacteraceae</taxon>
        <taxon>Hymenobacter</taxon>
    </lineage>
</organism>
<feature type="domain" description="Rod shape-determining protein MreC beta-barrel core" evidence="7">
    <location>
        <begin position="164"/>
        <end position="311"/>
    </location>
</feature>
<evidence type="ECO:0000256" key="4">
    <source>
        <dbReference type="ARBA" id="ARBA00032089"/>
    </source>
</evidence>
<keyword evidence="9" id="KW-1185">Reference proteome</keyword>
<evidence type="ECO:0000259" key="7">
    <source>
        <dbReference type="Pfam" id="PF04085"/>
    </source>
</evidence>
<evidence type="ECO:0000313" key="9">
    <source>
        <dbReference type="Proteomes" id="UP001501243"/>
    </source>
</evidence>
<dbReference type="Gene3D" id="2.40.10.350">
    <property type="entry name" value="Rod shape-determining protein MreC, domain 2"/>
    <property type="match status" value="1"/>
</dbReference>
<comment type="caution">
    <text evidence="8">The sequence shown here is derived from an EMBL/GenBank/DDBJ whole genome shotgun (WGS) entry which is preliminary data.</text>
</comment>
<feature type="region of interest" description="Disordered" evidence="5">
    <location>
        <begin position="320"/>
        <end position="345"/>
    </location>
</feature>
<keyword evidence="3" id="KW-0133">Cell shape</keyword>
<reference evidence="9" key="1">
    <citation type="journal article" date="2019" name="Int. J. Syst. Evol. Microbiol.">
        <title>The Global Catalogue of Microorganisms (GCM) 10K type strain sequencing project: providing services to taxonomists for standard genome sequencing and annotation.</title>
        <authorList>
            <consortium name="The Broad Institute Genomics Platform"/>
            <consortium name="The Broad Institute Genome Sequencing Center for Infectious Disease"/>
            <person name="Wu L."/>
            <person name="Ma J."/>
        </authorList>
    </citation>
    <scope>NUCLEOTIDE SEQUENCE [LARGE SCALE GENOMIC DNA]</scope>
    <source>
        <strain evidence="9">JCM 17841</strain>
    </source>
</reference>
<gene>
    <name evidence="8" type="primary">mreC</name>
    <name evidence="8" type="ORF">GCM10023172_18220</name>
</gene>
<dbReference type="InterPro" id="IPR042175">
    <property type="entry name" value="Cell/Rod_MreC_2"/>
</dbReference>
<proteinExistence type="inferred from homology"/>
<feature type="transmembrane region" description="Helical" evidence="6">
    <location>
        <begin position="7"/>
        <end position="29"/>
    </location>
</feature>
<accession>A0ABP8Q980</accession>
<evidence type="ECO:0000256" key="6">
    <source>
        <dbReference type="SAM" id="Phobius"/>
    </source>
</evidence>
<dbReference type="InterPro" id="IPR055342">
    <property type="entry name" value="MreC_beta-barrel_core"/>
</dbReference>
<dbReference type="PANTHER" id="PTHR34138:SF1">
    <property type="entry name" value="CELL SHAPE-DETERMINING PROTEIN MREC"/>
    <property type="match status" value="1"/>
</dbReference>
<protein>
    <recommendedName>
        <fullName evidence="2">Cell shape-determining protein MreC</fullName>
    </recommendedName>
    <alternativeName>
        <fullName evidence="4">Cell shape protein MreC</fullName>
    </alternativeName>
</protein>
<dbReference type="RefSeq" id="WP_208131450.1">
    <property type="nucleotide sequence ID" value="NZ_BAABGQ010000006.1"/>
</dbReference>
<dbReference type="Pfam" id="PF04085">
    <property type="entry name" value="MreC"/>
    <property type="match status" value="1"/>
</dbReference>
<evidence type="ECO:0000256" key="2">
    <source>
        <dbReference type="ARBA" id="ARBA00013855"/>
    </source>
</evidence>
<dbReference type="InterPro" id="IPR007221">
    <property type="entry name" value="MreC"/>
</dbReference>
<dbReference type="InterPro" id="IPR042177">
    <property type="entry name" value="Cell/Rod_1"/>
</dbReference>
<name>A0ABP8Q980_9BACT</name>
<dbReference type="Proteomes" id="UP001501243">
    <property type="component" value="Unassembled WGS sequence"/>
</dbReference>
<dbReference type="EMBL" id="BAABGQ010000006">
    <property type="protein sequence ID" value="GAA4499510.1"/>
    <property type="molecule type" value="Genomic_DNA"/>
</dbReference>
<dbReference type="Gene3D" id="2.40.10.340">
    <property type="entry name" value="Rod shape-determining protein MreC, domain 1"/>
    <property type="match status" value="1"/>
</dbReference>
<keyword evidence="6" id="KW-0812">Transmembrane</keyword>
<evidence type="ECO:0000256" key="5">
    <source>
        <dbReference type="SAM" id="MobiDB-lite"/>
    </source>
</evidence>
<sequence>MRNLIAFLLRFQGVMLFVLLEVVSLFLFITNSSYQRAAFFNSANAYAGAVLARRTQIADYFRLDELNRQLLADNAKLRQQLYPPDFSRREADSLPVGRDTLGHLIYRHLRPDPSQALAAATAPGLGQNAKPKKPNALARPDTLLLGGAKLATHDADYPLVAARVLNNSLRAVDNYLTLNVGTADGVQPGLGVLSAAGVVGQVKSASAHYATVFSLLHSKMAIAAKIKRDGTFGSVKWPGEDYSHALLDYIPRQNRLVRGDSVVTSGYNAVFPEGVFIGTVESFVKEPDKNFWTVHLRLGVDFSRLTYVYVVHNRPRTERDSLETALTAPEPAPVKPAKQPTRPTR</sequence>
<keyword evidence="6" id="KW-0472">Membrane</keyword>
<keyword evidence="6" id="KW-1133">Transmembrane helix</keyword>
<comment type="similarity">
    <text evidence="1">Belongs to the MreC family.</text>
</comment>
<evidence type="ECO:0000256" key="3">
    <source>
        <dbReference type="ARBA" id="ARBA00022960"/>
    </source>
</evidence>
<evidence type="ECO:0000313" key="8">
    <source>
        <dbReference type="EMBL" id="GAA4499510.1"/>
    </source>
</evidence>
<evidence type="ECO:0000256" key="1">
    <source>
        <dbReference type="ARBA" id="ARBA00009369"/>
    </source>
</evidence>